<protein>
    <recommendedName>
        <fullName evidence="8">Cytochrome P450</fullName>
    </recommendedName>
</protein>
<dbReference type="PANTHER" id="PTHR24305">
    <property type="entry name" value="CYTOCHROME P450"/>
    <property type="match status" value="1"/>
</dbReference>
<proteinExistence type="inferred from homology"/>
<accession>A0AAD4F5S1</accession>
<evidence type="ECO:0000256" key="1">
    <source>
        <dbReference type="ARBA" id="ARBA00010617"/>
    </source>
</evidence>
<evidence type="ECO:0000256" key="4">
    <source>
        <dbReference type="ARBA" id="ARBA00023004"/>
    </source>
</evidence>
<sequence length="463" mass="50709">MASQESQNMSQASIYDSLRVFQTVIVPTLAKGVIKRRPWVEAIAQRLGLDTNAVQLLQELRKKYGPSPLLLWLPFRSQVVILDPKDASQVLFGTPVPFTSATKEKKSSLGHFEPNHILIAGPERRAQLRPVHKNVLATKDRTHPLMERFRTVISEELDSLLPPTSTNPETTLDFPTFSEAWFRIVRRITLGDAARDDNDLTTTLDAIRLRGNWGFMAPADDSKIFAVQSQLAHYIQTAEPGSLAFLLPKDPSNNLDLVSQITHYLFGFDAAAIATFRALALLGSHPDAQAKARDEAKTASNNNNNSSSSNPDRPFARAVFLESLRLWPTTPAILRELDQDAAIGGSGHVFAKGTGVVVFTPLFHRDTENLEFADRLEPGQWMGEPGKADVDLAKGLVPFSAGPAMCPAHNLVPMVCTLVMGGVLGRGEGLELVKPGLEPGKLPGTLDHAEVELRVRRRVGGSE</sequence>
<dbReference type="InterPro" id="IPR050121">
    <property type="entry name" value="Cytochrome_P450_monoxygenase"/>
</dbReference>
<evidence type="ECO:0000256" key="3">
    <source>
        <dbReference type="ARBA" id="ARBA00022723"/>
    </source>
</evidence>
<dbReference type="InterPro" id="IPR001128">
    <property type="entry name" value="Cyt_P450"/>
</dbReference>
<dbReference type="GO" id="GO:0004497">
    <property type="term" value="F:monooxygenase activity"/>
    <property type="evidence" value="ECO:0007669"/>
    <property type="project" value="InterPro"/>
</dbReference>
<keyword evidence="4" id="KW-0408">Iron</keyword>
<dbReference type="AlphaFoldDB" id="A0AAD4F5S1"/>
<feature type="compositionally biased region" description="Low complexity" evidence="5">
    <location>
        <begin position="300"/>
        <end position="310"/>
    </location>
</feature>
<organism evidence="6 7">
    <name type="scientific">Staphylotrichum longicolle</name>
    <dbReference type="NCBI Taxonomy" id="669026"/>
    <lineage>
        <taxon>Eukaryota</taxon>
        <taxon>Fungi</taxon>
        <taxon>Dikarya</taxon>
        <taxon>Ascomycota</taxon>
        <taxon>Pezizomycotina</taxon>
        <taxon>Sordariomycetes</taxon>
        <taxon>Sordariomycetidae</taxon>
        <taxon>Sordariales</taxon>
        <taxon>Chaetomiaceae</taxon>
        <taxon>Staphylotrichum</taxon>
    </lineage>
</organism>
<evidence type="ECO:0000313" key="6">
    <source>
        <dbReference type="EMBL" id="KAG7294028.1"/>
    </source>
</evidence>
<dbReference type="GO" id="GO:0020037">
    <property type="term" value="F:heme binding"/>
    <property type="evidence" value="ECO:0007669"/>
    <property type="project" value="InterPro"/>
</dbReference>
<name>A0AAD4F5S1_9PEZI</name>
<evidence type="ECO:0000313" key="7">
    <source>
        <dbReference type="Proteomes" id="UP001197093"/>
    </source>
</evidence>
<evidence type="ECO:0000256" key="2">
    <source>
        <dbReference type="ARBA" id="ARBA00022617"/>
    </source>
</evidence>
<dbReference type="Gene3D" id="1.10.630.10">
    <property type="entry name" value="Cytochrome P450"/>
    <property type="match status" value="1"/>
</dbReference>
<dbReference type="GO" id="GO:0005506">
    <property type="term" value="F:iron ion binding"/>
    <property type="evidence" value="ECO:0007669"/>
    <property type="project" value="InterPro"/>
</dbReference>
<comment type="caution">
    <text evidence="6">The sequence shown here is derived from an EMBL/GenBank/DDBJ whole genome shotgun (WGS) entry which is preliminary data.</text>
</comment>
<reference evidence="6" key="1">
    <citation type="submission" date="2023-02" db="EMBL/GenBank/DDBJ databases">
        <authorList>
            <person name="Palmer J.M."/>
        </authorList>
    </citation>
    <scope>NUCLEOTIDE SEQUENCE</scope>
    <source>
        <strain evidence="6">FW57</strain>
    </source>
</reference>
<dbReference type="SUPFAM" id="SSF48264">
    <property type="entry name" value="Cytochrome P450"/>
    <property type="match status" value="1"/>
</dbReference>
<feature type="region of interest" description="Disordered" evidence="5">
    <location>
        <begin position="291"/>
        <end position="313"/>
    </location>
</feature>
<dbReference type="PANTHER" id="PTHR24305:SF166">
    <property type="entry name" value="CYTOCHROME P450 12A4, MITOCHONDRIAL-RELATED"/>
    <property type="match status" value="1"/>
</dbReference>
<evidence type="ECO:0000256" key="5">
    <source>
        <dbReference type="SAM" id="MobiDB-lite"/>
    </source>
</evidence>
<dbReference type="GO" id="GO:0016705">
    <property type="term" value="F:oxidoreductase activity, acting on paired donors, with incorporation or reduction of molecular oxygen"/>
    <property type="evidence" value="ECO:0007669"/>
    <property type="project" value="InterPro"/>
</dbReference>
<keyword evidence="2" id="KW-0349">Heme</keyword>
<dbReference type="InterPro" id="IPR036396">
    <property type="entry name" value="Cyt_P450_sf"/>
</dbReference>
<comment type="similarity">
    <text evidence="1">Belongs to the cytochrome P450 family.</text>
</comment>
<keyword evidence="7" id="KW-1185">Reference proteome</keyword>
<evidence type="ECO:0008006" key="8">
    <source>
        <dbReference type="Google" id="ProtNLM"/>
    </source>
</evidence>
<gene>
    <name evidence="6" type="ORF">NEMBOFW57_004090</name>
</gene>
<dbReference type="EMBL" id="JAHCVI010000001">
    <property type="protein sequence ID" value="KAG7294028.1"/>
    <property type="molecule type" value="Genomic_DNA"/>
</dbReference>
<keyword evidence="3" id="KW-0479">Metal-binding</keyword>
<dbReference type="Proteomes" id="UP001197093">
    <property type="component" value="Unassembled WGS sequence"/>
</dbReference>
<dbReference type="Pfam" id="PF00067">
    <property type="entry name" value="p450"/>
    <property type="match status" value="2"/>
</dbReference>